<feature type="domain" description="Peptidase M13 N-terminal" evidence="11">
    <location>
        <begin position="159"/>
        <end position="598"/>
    </location>
</feature>
<dbReference type="Pfam" id="PF05649">
    <property type="entry name" value="Peptidase_M13_N"/>
    <property type="match status" value="1"/>
</dbReference>
<evidence type="ECO:0000256" key="7">
    <source>
        <dbReference type="ARBA" id="ARBA00023049"/>
    </source>
</evidence>
<evidence type="ECO:0000256" key="6">
    <source>
        <dbReference type="ARBA" id="ARBA00022833"/>
    </source>
</evidence>
<dbReference type="InterPro" id="IPR018497">
    <property type="entry name" value="Peptidase_M13_C"/>
</dbReference>
<organism evidence="12 13">
    <name type="scientific">Lactarius akahatsu</name>
    <dbReference type="NCBI Taxonomy" id="416441"/>
    <lineage>
        <taxon>Eukaryota</taxon>
        <taxon>Fungi</taxon>
        <taxon>Dikarya</taxon>
        <taxon>Basidiomycota</taxon>
        <taxon>Agaricomycotina</taxon>
        <taxon>Agaricomycetes</taxon>
        <taxon>Russulales</taxon>
        <taxon>Russulaceae</taxon>
        <taxon>Lactarius</taxon>
    </lineage>
</organism>
<dbReference type="Gene3D" id="3.40.390.10">
    <property type="entry name" value="Collagenase (Catalytic Domain)"/>
    <property type="match status" value="1"/>
</dbReference>
<proteinExistence type="inferred from homology"/>
<gene>
    <name evidence="12" type="ORF">EDB92DRAFT_1825482</name>
</gene>
<dbReference type="EMBL" id="JAKELL010000001">
    <property type="protein sequence ID" value="KAH9001244.1"/>
    <property type="molecule type" value="Genomic_DNA"/>
</dbReference>
<feature type="compositionally biased region" description="Basic and acidic residues" evidence="8">
    <location>
        <begin position="1"/>
        <end position="10"/>
    </location>
</feature>
<dbReference type="CDD" id="cd08662">
    <property type="entry name" value="M13"/>
    <property type="match status" value="1"/>
</dbReference>
<dbReference type="InterPro" id="IPR000718">
    <property type="entry name" value="Peptidase_M13"/>
</dbReference>
<evidence type="ECO:0000256" key="2">
    <source>
        <dbReference type="ARBA" id="ARBA00007357"/>
    </source>
</evidence>
<dbReference type="InterPro" id="IPR024079">
    <property type="entry name" value="MetalloPept_cat_dom_sf"/>
</dbReference>
<dbReference type="Gene3D" id="1.10.1380.10">
    <property type="entry name" value="Neutral endopeptidase , domain2"/>
    <property type="match status" value="1"/>
</dbReference>
<dbReference type="GO" id="GO:0046872">
    <property type="term" value="F:metal ion binding"/>
    <property type="evidence" value="ECO:0007669"/>
    <property type="project" value="UniProtKB-KW"/>
</dbReference>
<keyword evidence="9" id="KW-0472">Membrane</keyword>
<comment type="cofactor">
    <cofactor evidence="1">
        <name>Zn(2+)</name>
        <dbReference type="ChEBI" id="CHEBI:29105"/>
    </cofactor>
</comment>
<comment type="similarity">
    <text evidence="2">Belongs to the peptidase M13 family.</text>
</comment>
<dbReference type="Proteomes" id="UP001201163">
    <property type="component" value="Unassembled WGS sequence"/>
</dbReference>
<evidence type="ECO:0000313" key="12">
    <source>
        <dbReference type="EMBL" id="KAH9001244.1"/>
    </source>
</evidence>
<reference evidence="12" key="1">
    <citation type="submission" date="2022-01" db="EMBL/GenBank/DDBJ databases">
        <title>Comparative genomics reveals a dynamic genome evolution in the ectomycorrhizal milk-cap (Lactarius) mushrooms.</title>
        <authorList>
            <consortium name="DOE Joint Genome Institute"/>
            <person name="Lebreton A."/>
            <person name="Tang N."/>
            <person name="Kuo A."/>
            <person name="LaButti K."/>
            <person name="Drula E."/>
            <person name="Barry K."/>
            <person name="Clum A."/>
            <person name="Lipzen A."/>
            <person name="Mousain D."/>
            <person name="Ng V."/>
            <person name="Wang R."/>
            <person name="Wang X."/>
            <person name="Dai Y."/>
            <person name="Henrissat B."/>
            <person name="Grigoriev I.V."/>
            <person name="Guerin-Laguette A."/>
            <person name="Yu F."/>
            <person name="Martin F.M."/>
        </authorList>
    </citation>
    <scope>NUCLEOTIDE SEQUENCE</scope>
    <source>
        <strain evidence="12">QP</strain>
    </source>
</reference>
<dbReference type="Pfam" id="PF01431">
    <property type="entry name" value="Peptidase_M13"/>
    <property type="match status" value="1"/>
</dbReference>
<keyword evidence="5" id="KW-0378">Hydrolase</keyword>
<keyword evidence="4" id="KW-0479">Metal-binding</keyword>
<dbReference type="GO" id="GO:0005886">
    <property type="term" value="C:plasma membrane"/>
    <property type="evidence" value="ECO:0007669"/>
    <property type="project" value="TreeGrafter"/>
</dbReference>
<dbReference type="InterPro" id="IPR008753">
    <property type="entry name" value="Peptidase_M13_N"/>
</dbReference>
<keyword evidence="9" id="KW-0812">Transmembrane</keyword>
<dbReference type="SUPFAM" id="SSF55486">
    <property type="entry name" value="Metalloproteases ('zincins'), catalytic domain"/>
    <property type="match status" value="1"/>
</dbReference>
<feature type="transmembrane region" description="Helical" evidence="9">
    <location>
        <begin position="57"/>
        <end position="77"/>
    </location>
</feature>
<keyword evidence="7 12" id="KW-0482">Metalloprotease</keyword>
<dbReference type="PRINTS" id="PR00786">
    <property type="entry name" value="NEPRILYSIN"/>
</dbReference>
<dbReference type="PANTHER" id="PTHR11733:SF167">
    <property type="entry name" value="FI17812P1-RELATED"/>
    <property type="match status" value="1"/>
</dbReference>
<dbReference type="PROSITE" id="PS51885">
    <property type="entry name" value="NEPRILYSIN"/>
    <property type="match status" value="1"/>
</dbReference>
<dbReference type="GO" id="GO:0016485">
    <property type="term" value="P:protein processing"/>
    <property type="evidence" value="ECO:0007669"/>
    <property type="project" value="TreeGrafter"/>
</dbReference>
<keyword evidence="13" id="KW-1185">Reference proteome</keyword>
<dbReference type="GO" id="GO:0004222">
    <property type="term" value="F:metalloendopeptidase activity"/>
    <property type="evidence" value="ECO:0007669"/>
    <property type="project" value="InterPro"/>
</dbReference>
<evidence type="ECO:0000259" key="11">
    <source>
        <dbReference type="Pfam" id="PF05649"/>
    </source>
</evidence>
<evidence type="ECO:0000313" key="13">
    <source>
        <dbReference type="Proteomes" id="UP001201163"/>
    </source>
</evidence>
<name>A0AAD4LRT9_9AGAM</name>
<keyword evidence="9" id="KW-1133">Transmembrane helix</keyword>
<comment type="caution">
    <text evidence="12">The sequence shown here is derived from an EMBL/GenBank/DDBJ whole genome shotgun (WGS) entry which is preliminary data.</text>
</comment>
<dbReference type="PANTHER" id="PTHR11733">
    <property type="entry name" value="ZINC METALLOPROTEASE FAMILY M13 NEPRILYSIN-RELATED"/>
    <property type="match status" value="1"/>
</dbReference>
<evidence type="ECO:0000256" key="1">
    <source>
        <dbReference type="ARBA" id="ARBA00001947"/>
    </source>
</evidence>
<accession>A0AAD4LRT9</accession>
<evidence type="ECO:0000259" key="10">
    <source>
        <dbReference type="Pfam" id="PF01431"/>
    </source>
</evidence>
<evidence type="ECO:0000256" key="4">
    <source>
        <dbReference type="ARBA" id="ARBA00022723"/>
    </source>
</evidence>
<evidence type="ECO:0000256" key="5">
    <source>
        <dbReference type="ARBA" id="ARBA00022801"/>
    </source>
</evidence>
<sequence>MPERQARPSTDEESAPLLRDSNNPGNGGPHPPPSTSPSITDKLGSILQNPLTTLNKILLILLLVFLLLSSIFIGLFMGSMHKLNGKPDAPGDHPPSTFTSTVTVPSTTTATVTTTSVTIITGAPAPGPSNPPEEKECFTPDCVMLSAAILSSLDTTQDPCENFYEYATGGWRKAHPLPSDKGRFGNFNLLFQENQQIVKDILDGNGPMSVGLLKESADQQLLTKLRNLYHSCMDEDTLDQLGEGPLKDFAGHVKKLYRGESTSVTYVDDDDQRREGLTAALAFLHSRGIPGLFELGVEGDAAVDPNFMILWFQQPRLGLPSKEYFEDEAMREVYGGVLERLLIVHYDGGGEEHSPPFLVNNEDSVNVWPPWPWPPWGDDDDDPKHGPKNATELAEEVVKFEWKLARASLDLDILYQDPLFTYNKVAISNITETITQVNFQNYLATLTPRNYPEEVVVTYPEYTRSLTSILNDTDADVLEAYLVSRAALSLAPRLGTSTESWKATRTLQEVLQGIKPGAIGDRAEYCANSVDQALGFATGRYFVNETFAGDSKEKGTKVITDIVKAFKKSLSSIPWMDKKSAVAAAQKADAIRVKVGYPVSPDTLSAPSLLRYYTLVKINKFEYFNNMLSASVSDIYKEWQQLGKRRDLDAWEMTPATVNAYFNPLANEIVFPAGILRPPFFNKNWPAYLSYGAFGQAASHELTHAFDSAGRLYNQEGKLEEWWTNATSEGFKVKQSCLEKQYSSYVVDDGYGGKVHVNGNLTSGENIGDSGIIQAYRAWKVQYADSFKAGNEYLLPGLNFTRDQLFFIAFGRIWAENIKPAALVQRIRTDPHSPAQFRVDGTLHNVPEFAKAFNCSPKAKLNPPPEKRCLLWSS</sequence>
<dbReference type="AlphaFoldDB" id="A0AAD4LRT9"/>
<protein>
    <submittedName>
        <fullName evidence="12">Metalloprotease</fullName>
    </submittedName>
</protein>
<keyword evidence="3" id="KW-0645">Protease</keyword>
<feature type="region of interest" description="Disordered" evidence="8">
    <location>
        <begin position="1"/>
        <end position="41"/>
    </location>
</feature>
<keyword evidence="6" id="KW-0862">Zinc</keyword>
<dbReference type="InterPro" id="IPR042089">
    <property type="entry name" value="Peptidase_M13_dom_2"/>
</dbReference>
<evidence type="ECO:0000256" key="3">
    <source>
        <dbReference type="ARBA" id="ARBA00022670"/>
    </source>
</evidence>
<evidence type="ECO:0000256" key="9">
    <source>
        <dbReference type="SAM" id="Phobius"/>
    </source>
</evidence>
<feature type="domain" description="Peptidase M13 C-terminal" evidence="10">
    <location>
        <begin position="659"/>
        <end position="869"/>
    </location>
</feature>
<evidence type="ECO:0000256" key="8">
    <source>
        <dbReference type="SAM" id="MobiDB-lite"/>
    </source>
</evidence>